<sequence>MQKPIKIKFAILLILGIFVLTAGLRCKFITPSQKALLEPIELTWWGVFDDPENFTEIINEYRALHPNISVNYRKLRIEEFEKELLDALAEDRGPDIISLHNTWLTKYLPKLESLPAKTKLAYEVTKKSLGIKEETLIEVREAPSLTPAQLKDNFIDVVYNDVVRDNKIYGLPLSVDTLVLFYNRDLFNNAGIPLPPQSWISLQENVKRLTFADSSGNLAQAGIALGTAENVERSFDILSLLMMQNGAQMTTADRVTFNLLPPGFPDRTYNPGPEAVRFYTDFANSGKEVYAWNENFPNSLEAFAQGRVAMIFGYNYHLPYLEIKRQGKLNYGVTKIPQIEGRNEVNYASYWVQTVSQKSKHINEAWDFIQFLTKKNQAKKYLDKTLKPTALRSLIEEQISNDKLKIFVEQLLTAKSWYTGANPQATETAFKEMIELARKGADLQQTVTNAVLKVQQTMR</sequence>
<accession>A0A1G1XX40</accession>
<dbReference type="GO" id="GO:1901982">
    <property type="term" value="F:maltose binding"/>
    <property type="evidence" value="ECO:0007669"/>
    <property type="project" value="TreeGrafter"/>
</dbReference>
<keyword evidence="2" id="KW-0813">Transport</keyword>
<dbReference type="SUPFAM" id="SSF53850">
    <property type="entry name" value="Periplasmic binding protein-like II"/>
    <property type="match status" value="1"/>
</dbReference>
<dbReference type="Pfam" id="PF01547">
    <property type="entry name" value="SBP_bac_1"/>
    <property type="match status" value="1"/>
</dbReference>
<comment type="similarity">
    <text evidence="1">Belongs to the bacterial solute-binding protein 1 family.</text>
</comment>
<dbReference type="GO" id="GO:0042956">
    <property type="term" value="P:maltodextrin transmembrane transport"/>
    <property type="evidence" value="ECO:0007669"/>
    <property type="project" value="TreeGrafter"/>
</dbReference>
<dbReference type="InterPro" id="IPR006061">
    <property type="entry name" value="SBP_1_CS"/>
</dbReference>
<gene>
    <name evidence="4" type="ORF">A2729_01585</name>
</gene>
<reference evidence="4 5" key="1">
    <citation type="journal article" date="2016" name="Nat. Commun.">
        <title>Thousands of microbial genomes shed light on interconnected biogeochemical processes in an aquifer system.</title>
        <authorList>
            <person name="Anantharaman K."/>
            <person name="Brown C.T."/>
            <person name="Hug L.A."/>
            <person name="Sharon I."/>
            <person name="Castelle C.J."/>
            <person name="Probst A.J."/>
            <person name="Thomas B.C."/>
            <person name="Singh A."/>
            <person name="Wilkins M.J."/>
            <person name="Karaoz U."/>
            <person name="Brodie E.L."/>
            <person name="Williams K.H."/>
            <person name="Hubbard S.S."/>
            <person name="Banfield J.F."/>
        </authorList>
    </citation>
    <scope>NUCLEOTIDE SEQUENCE [LARGE SCALE GENOMIC DNA]</scope>
</reference>
<dbReference type="Proteomes" id="UP000178930">
    <property type="component" value="Unassembled WGS sequence"/>
</dbReference>
<evidence type="ECO:0000256" key="3">
    <source>
        <dbReference type="ARBA" id="ARBA00022729"/>
    </source>
</evidence>
<dbReference type="GO" id="GO:0015768">
    <property type="term" value="P:maltose transport"/>
    <property type="evidence" value="ECO:0007669"/>
    <property type="project" value="TreeGrafter"/>
</dbReference>
<dbReference type="PROSITE" id="PS01037">
    <property type="entry name" value="SBP_BACTERIAL_1"/>
    <property type="match status" value="1"/>
</dbReference>
<dbReference type="Gene3D" id="3.40.190.10">
    <property type="entry name" value="Periplasmic binding protein-like II"/>
    <property type="match status" value="1"/>
</dbReference>
<dbReference type="STRING" id="1797532.A2729_01585"/>
<dbReference type="AlphaFoldDB" id="A0A1G1XX40"/>
<proteinExistence type="inferred from homology"/>
<dbReference type="GO" id="GO:0055085">
    <property type="term" value="P:transmembrane transport"/>
    <property type="evidence" value="ECO:0007669"/>
    <property type="project" value="InterPro"/>
</dbReference>
<keyword evidence="3" id="KW-0732">Signal</keyword>
<name>A0A1G1XX40_9BACT</name>
<evidence type="ECO:0000256" key="1">
    <source>
        <dbReference type="ARBA" id="ARBA00008520"/>
    </source>
</evidence>
<evidence type="ECO:0000313" key="4">
    <source>
        <dbReference type="EMBL" id="OGY44504.1"/>
    </source>
</evidence>
<dbReference type="PANTHER" id="PTHR30061:SF50">
    <property type="entry name" value="MALTOSE_MALTODEXTRIN-BINDING PERIPLASMIC PROTEIN"/>
    <property type="match status" value="1"/>
</dbReference>
<dbReference type="GO" id="GO:0055052">
    <property type="term" value="C:ATP-binding cassette (ABC) transporter complex, substrate-binding subunit-containing"/>
    <property type="evidence" value="ECO:0007669"/>
    <property type="project" value="TreeGrafter"/>
</dbReference>
<protein>
    <recommendedName>
        <fullName evidence="6">ABC transporter substrate-binding protein</fullName>
    </recommendedName>
</protein>
<dbReference type="EMBL" id="MHIB01000015">
    <property type="protein sequence ID" value="OGY44504.1"/>
    <property type="molecule type" value="Genomic_DNA"/>
</dbReference>
<comment type="caution">
    <text evidence="4">The sequence shown here is derived from an EMBL/GenBank/DDBJ whole genome shotgun (WGS) entry which is preliminary data.</text>
</comment>
<dbReference type="PANTHER" id="PTHR30061">
    <property type="entry name" value="MALTOSE-BINDING PERIPLASMIC PROTEIN"/>
    <property type="match status" value="1"/>
</dbReference>
<evidence type="ECO:0000313" key="5">
    <source>
        <dbReference type="Proteomes" id="UP000178930"/>
    </source>
</evidence>
<evidence type="ECO:0008006" key="6">
    <source>
        <dbReference type="Google" id="ProtNLM"/>
    </source>
</evidence>
<evidence type="ECO:0000256" key="2">
    <source>
        <dbReference type="ARBA" id="ARBA00022448"/>
    </source>
</evidence>
<dbReference type="InterPro" id="IPR006059">
    <property type="entry name" value="SBP"/>
</dbReference>
<organism evidence="4 5">
    <name type="scientific">Candidatus Buchananbacteria bacterium RIFCSPHIGHO2_01_FULL_39_14</name>
    <dbReference type="NCBI Taxonomy" id="1797532"/>
    <lineage>
        <taxon>Bacteria</taxon>
        <taxon>Candidatus Buchananiibacteriota</taxon>
    </lineage>
</organism>